<dbReference type="GO" id="GO:0006096">
    <property type="term" value="P:glycolytic process"/>
    <property type="evidence" value="ECO:0007669"/>
    <property type="project" value="InterPro"/>
</dbReference>
<proteinExistence type="inferred from homology"/>
<dbReference type="GO" id="GO:0005829">
    <property type="term" value="C:cytosol"/>
    <property type="evidence" value="ECO:0007669"/>
    <property type="project" value="TreeGrafter"/>
</dbReference>
<name>Q0FHD7_SALBH</name>
<dbReference type="GO" id="GO:0005536">
    <property type="term" value="F:D-glucose binding"/>
    <property type="evidence" value="ECO:0007669"/>
    <property type="project" value="InterPro"/>
</dbReference>
<dbReference type="AlphaFoldDB" id="Q0FHD7"/>
<dbReference type="PANTHER" id="PTHR47690:SF1">
    <property type="entry name" value="GLUCOKINASE"/>
    <property type="match status" value="1"/>
</dbReference>
<dbReference type="Proteomes" id="UP000006230">
    <property type="component" value="Unassembled WGS sequence"/>
</dbReference>
<dbReference type="InterPro" id="IPR043129">
    <property type="entry name" value="ATPase_NBD"/>
</dbReference>
<dbReference type="eggNOG" id="COG0837">
    <property type="taxonomic scope" value="Bacteria"/>
</dbReference>
<dbReference type="GO" id="GO:0004340">
    <property type="term" value="F:glucokinase activity"/>
    <property type="evidence" value="ECO:0007669"/>
    <property type="project" value="InterPro"/>
</dbReference>
<dbReference type="GO" id="GO:0005524">
    <property type="term" value="F:ATP binding"/>
    <property type="evidence" value="ECO:0007669"/>
    <property type="project" value="InterPro"/>
</dbReference>
<keyword evidence="2 4" id="KW-0418">Kinase</keyword>
<evidence type="ECO:0000313" key="5">
    <source>
        <dbReference type="Proteomes" id="UP000006230"/>
    </source>
</evidence>
<reference evidence="4 5" key="1">
    <citation type="journal article" date="2010" name="J. Bacteriol.">
        <title>Genome sequences of Pelagibaca bermudensis HTCC2601T and Maritimibacter alkaliphilus HTCC2654T, the type strains of two marine Roseobacter genera.</title>
        <authorList>
            <person name="Thrash J.C."/>
            <person name="Cho J.C."/>
            <person name="Ferriera S."/>
            <person name="Johnson J."/>
            <person name="Vergin K.L."/>
            <person name="Giovannoni S.J."/>
        </authorList>
    </citation>
    <scope>NUCLEOTIDE SEQUENCE [LARGE SCALE GENOMIC DNA]</scope>
    <source>
        <strain evidence="5">DSM 26914 / JCM 13377 / KCTC 12554 / HTCC2601</strain>
    </source>
</reference>
<dbReference type="Gene3D" id="3.40.367.20">
    <property type="match status" value="1"/>
</dbReference>
<dbReference type="Gene3D" id="3.30.420.40">
    <property type="match status" value="1"/>
</dbReference>
<dbReference type="PANTHER" id="PTHR47690">
    <property type="entry name" value="GLUCOKINASE"/>
    <property type="match status" value="1"/>
</dbReference>
<accession>Q0FHD7</accession>
<evidence type="ECO:0000256" key="2">
    <source>
        <dbReference type="ARBA" id="ARBA00022777"/>
    </source>
</evidence>
<gene>
    <name evidence="4" type="ORF">R2601_24624</name>
</gene>
<comment type="similarity">
    <text evidence="3">Belongs to the bacterial glucokinase family.</text>
</comment>
<evidence type="ECO:0000256" key="3">
    <source>
        <dbReference type="RuleBase" id="RU004046"/>
    </source>
</evidence>
<dbReference type="Pfam" id="PF02685">
    <property type="entry name" value="Glucokinase"/>
    <property type="match status" value="1"/>
</dbReference>
<keyword evidence="1" id="KW-0808">Transferase</keyword>
<keyword evidence="5" id="KW-1185">Reference proteome</keyword>
<protein>
    <submittedName>
        <fullName evidence="4">Putative glucokinase</fullName>
    </submittedName>
</protein>
<dbReference type="HOGENOM" id="CLU_042582_1_0_5"/>
<evidence type="ECO:0000313" key="4">
    <source>
        <dbReference type="EMBL" id="EAU43600.1"/>
    </source>
</evidence>
<organism evidence="4 5">
    <name type="scientific">Salipiger bermudensis (strain DSM 26914 / JCM 13377 / KCTC 12554 / HTCC2601)</name>
    <name type="common">Pelagibaca bermudensis</name>
    <dbReference type="NCBI Taxonomy" id="314265"/>
    <lineage>
        <taxon>Bacteria</taxon>
        <taxon>Pseudomonadati</taxon>
        <taxon>Pseudomonadota</taxon>
        <taxon>Alphaproteobacteria</taxon>
        <taxon>Rhodobacterales</taxon>
        <taxon>Roseobacteraceae</taxon>
        <taxon>Salipiger</taxon>
    </lineage>
</organism>
<dbReference type="InterPro" id="IPR050201">
    <property type="entry name" value="Bacterial_glucokinase"/>
</dbReference>
<dbReference type="CDD" id="cd24008">
    <property type="entry name" value="ASKHA_NBD_GLK"/>
    <property type="match status" value="1"/>
</dbReference>
<dbReference type="SUPFAM" id="SSF53067">
    <property type="entry name" value="Actin-like ATPase domain"/>
    <property type="match status" value="1"/>
</dbReference>
<comment type="caution">
    <text evidence="4">The sequence shown here is derived from an EMBL/GenBank/DDBJ whole genome shotgun (WGS) entry which is preliminary data.</text>
</comment>
<dbReference type="STRING" id="314265.R2601_24624"/>
<sequence>MSHAITAVLADIGGTNTRVALAAGPTVQEASVKRYRNAEWSGIGAVLRDYLDAAEIAPDAACVAMAGPVRDSAGKLTNLDWEVNREILQDATGARTLAVLNDMQAQGHALGHIPIENLTTLHTGAPASPHSARLVVGVGTGMNAAPVYRLGEQTLVPPGEAGHATLALRSDDELRLFQYVSRKHDGAGVEHFLSGRGFERIWHWLCEEDGVTDASKVDIPAAEIMALKEAGDPRAARAVETFSRLLGRVCGDLALITLPFGGLYLIGGVARHFGPYLLENGFTEGFRDKGRFSTFMDQFPVHLVTDDFAALTGCACHLTEQLQLQNH</sequence>
<dbReference type="EMBL" id="AATQ01000076">
    <property type="protein sequence ID" value="EAU43600.1"/>
    <property type="molecule type" value="Genomic_DNA"/>
</dbReference>
<evidence type="ECO:0000256" key="1">
    <source>
        <dbReference type="ARBA" id="ARBA00022679"/>
    </source>
</evidence>
<dbReference type="RefSeq" id="WP_007800406.1">
    <property type="nucleotide sequence ID" value="NZ_DS022276.1"/>
</dbReference>
<dbReference type="InterPro" id="IPR003836">
    <property type="entry name" value="Glucokinase"/>
</dbReference>
<dbReference type="OrthoDB" id="9800595at2"/>